<evidence type="ECO:0000313" key="1">
    <source>
        <dbReference type="EMBL" id="SAL88755.1"/>
    </source>
</evidence>
<keyword evidence="2" id="KW-1185">Reference proteome</keyword>
<name>A0A158L637_9BURK</name>
<protein>
    <submittedName>
        <fullName evidence="1">Uncharacterized protein</fullName>
    </submittedName>
</protein>
<comment type="caution">
    <text evidence="1">The sequence shown here is derived from an EMBL/GenBank/DDBJ whole genome shotgun (WGS) entry which is preliminary data.</text>
</comment>
<proteinExistence type="predicted"/>
<sequence length="38" mass="4571">MLAYQLYMLNGQTAREDLQSDRYPDIKLHSLRDFLARQ</sequence>
<dbReference type="AlphaFoldDB" id="A0A158L637"/>
<evidence type="ECO:0000313" key="2">
    <source>
        <dbReference type="Proteomes" id="UP000054925"/>
    </source>
</evidence>
<reference evidence="1" key="1">
    <citation type="submission" date="2016-01" db="EMBL/GenBank/DDBJ databases">
        <authorList>
            <person name="Peeters C."/>
        </authorList>
    </citation>
    <scope>NUCLEOTIDE SEQUENCE [LARGE SCALE GENOMIC DNA]</scope>
    <source>
        <strain evidence="1">LMG 22937</strain>
    </source>
</reference>
<dbReference type="Proteomes" id="UP000054925">
    <property type="component" value="Unassembled WGS sequence"/>
</dbReference>
<accession>A0A158L637</accession>
<organism evidence="1 2">
    <name type="scientific">Caballeronia terrestris</name>
    <dbReference type="NCBI Taxonomy" id="1226301"/>
    <lineage>
        <taxon>Bacteria</taxon>
        <taxon>Pseudomonadati</taxon>
        <taxon>Pseudomonadota</taxon>
        <taxon>Betaproteobacteria</taxon>
        <taxon>Burkholderiales</taxon>
        <taxon>Burkholderiaceae</taxon>
        <taxon>Caballeronia</taxon>
    </lineage>
</organism>
<gene>
    <name evidence="1" type="ORF">AWB67_07654</name>
</gene>
<dbReference type="EMBL" id="FCOL02000565">
    <property type="protein sequence ID" value="SAL88755.1"/>
    <property type="molecule type" value="Genomic_DNA"/>
</dbReference>